<dbReference type="EMBL" id="UINC01070787">
    <property type="protein sequence ID" value="SVC05207.1"/>
    <property type="molecule type" value="Genomic_DNA"/>
</dbReference>
<dbReference type="InterPro" id="IPR051082">
    <property type="entry name" value="Pentapeptide-BTB/POZ_domain"/>
</dbReference>
<evidence type="ECO:0008006" key="2">
    <source>
        <dbReference type="Google" id="ProtNLM"/>
    </source>
</evidence>
<gene>
    <name evidence="1" type="ORF">METZ01_LOCUS258061</name>
</gene>
<dbReference type="SUPFAM" id="SSF141571">
    <property type="entry name" value="Pentapeptide repeat-like"/>
    <property type="match status" value="1"/>
</dbReference>
<protein>
    <recommendedName>
        <fullName evidence="2">Pentapeptide repeat-containing protein</fullName>
    </recommendedName>
</protein>
<organism evidence="1">
    <name type="scientific">marine metagenome</name>
    <dbReference type="NCBI Taxonomy" id="408172"/>
    <lineage>
        <taxon>unclassified sequences</taxon>
        <taxon>metagenomes</taxon>
        <taxon>ecological metagenomes</taxon>
    </lineage>
</organism>
<accession>A0A382J1C6</accession>
<name>A0A382J1C6_9ZZZZ</name>
<dbReference type="PANTHER" id="PTHR14136">
    <property type="entry name" value="BTB_POZ DOMAIN-CONTAINING PROTEIN KCTD9"/>
    <property type="match status" value="1"/>
</dbReference>
<dbReference type="PANTHER" id="PTHR14136:SF17">
    <property type="entry name" value="BTB_POZ DOMAIN-CONTAINING PROTEIN KCTD9"/>
    <property type="match status" value="1"/>
</dbReference>
<sequence length="233" mass="24204">MNYKAALLAIVLITPLSGCMDMENMWDFGNSDGCIDVDDPAYNPEFDNSDWSGKDLSGDNLSNAPMDDFNLMDAVLIDTNLSGACLNGADLTGADLTGADLTGAHMEKTRATFLVGDCPASLPTYWKCVGNNLVGPDADLGGADLGGADLRYADLSGTNLVSANLDGANLSGGFLDNADLTGVDLRYADLKSVHARNLLGCPAALPTDWQCIENTLVGPYAGLTGAILSGADL</sequence>
<dbReference type="InterPro" id="IPR001646">
    <property type="entry name" value="5peptide_repeat"/>
</dbReference>
<evidence type="ECO:0000313" key="1">
    <source>
        <dbReference type="EMBL" id="SVC05207.1"/>
    </source>
</evidence>
<dbReference type="Gene3D" id="2.160.20.80">
    <property type="entry name" value="E3 ubiquitin-protein ligase SopA"/>
    <property type="match status" value="2"/>
</dbReference>
<feature type="non-terminal residue" evidence="1">
    <location>
        <position position="233"/>
    </location>
</feature>
<dbReference type="Pfam" id="PF00805">
    <property type="entry name" value="Pentapeptide"/>
    <property type="match status" value="2"/>
</dbReference>
<proteinExistence type="predicted"/>
<reference evidence="1" key="1">
    <citation type="submission" date="2018-05" db="EMBL/GenBank/DDBJ databases">
        <authorList>
            <person name="Lanie J.A."/>
            <person name="Ng W.-L."/>
            <person name="Kazmierczak K.M."/>
            <person name="Andrzejewski T.M."/>
            <person name="Davidsen T.M."/>
            <person name="Wayne K.J."/>
            <person name="Tettelin H."/>
            <person name="Glass J.I."/>
            <person name="Rusch D."/>
            <person name="Podicherti R."/>
            <person name="Tsui H.-C.T."/>
            <person name="Winkler M.E."/>
        </authorList>
    </citation>
    <scope>NUCLEOTIDE SEQUENCE</scope>
</reference>
<dbReference type="AlphaFoldDB" id="A0A382J1C6"/>